<comment type="similarity">
    <text evidence="2 6">Belongs to the ORC2 family.</text>
</comment>
<dbReference type="PANTHER" id="PTHR14052">
    <property type="entry name" value="ORIGIN RECOGNITION COMPLEX SUBUNIT 2"/>
    <property type="match status" value="1"/>
</dbReference>
<dbReference type="Pfam" id="PF04084">
    <property type="entry name" value="RecA-like_ORC2"/>
    <property type="match status" value="1"/>
</dbReference>
<dbReference type="AlphaFoldDB" id="A0A8J5K8B0"/>
<dbReference type="GO" id="GO:0003688">
    <property type="term" value="F:DNA replication origin binding"/>
    <property type="evidence" value="ECO:0007669"/>
    <property type="project" value="UniProtKB-UniRule"/>
</dbReference>
<dbReference type="PANTHER" id="PTHR14052:SF0">
    <property type="entry name" value="ORIGIN RECOGNITION COMPLEX SUBUNIT 2"/>
    <property type="match status" value="1"/>
</dbReference>
<feature type="compositionally biased region" description="Acidic residues" evidence="7">
    <location>
        <begin position="203"/>
        <end position="213"/>
    </location>
</feature>
<sequence length="625" mass="70340">MMPRRARTTLSVTFINDKLVDKISNGTDGKKVTPIPLSQRGRSRHRSAQTPAGDNDDLPQLEEMDEGINDVFFKPTELFEDGEDPVKGSAVFGFRTPKKKWGMLEKAGSAKMLDSPSTPKIPRSSLKHYPDSPRTPKTPRSSLKHYPDSPRTTKIPRTPNSAAKNGFRTPKSHQRSSEVFQEVTTPYNFRNRVKHRIKKIVCEEESSSEEDSDGSNYSLSESDDDDDNESKENFDDFSESFIRTPSRTPKRTPIRKTLSSSTPGKTPSRTPGKVGRGRKIKDVEMVGRSDEYFNANGDLGKVITSDHTLSRLETPRLAPDALQSILLGVTATHQAERKALIEEHRQMFPRWMTEGFSIFLYGFGSKKDLLSKFQQEYLDEYDHIVVNGFFPSLTLKNILNNITEDILDQSGSFHSIQEQLEFIEEIYSKPNAESLFIIIHNLDGPLLRGDKTQSAIAHLASITNVHLLASIDHINAPLIFDSGKMSSYNALWCDATTLAPYSEETSYENSLLVQQSGSLALSSLVHVFKSLTPNAKGIFLLLAKHQLDQKDKSNYVGLSFNDMYQRCREAFLVNSDLTLRAQLTEFKDHKLIRSKKGPDGIKNLLISLDSTTLQDFISQQELENL</sequence>
<gene>
    <name evidence="10" type="primary">ORC2-L</name>
    <name evidence="10" type="ORF">Hamer_G022248</name>
</gene>
<comment type="subunit">
    <text evidence="6">Component of the origin recognition complex (ORC).</text>
</comment>
<accession>A0A8J5K8B0</accession>
<evidence type="ECO:0000256" key="1">
    <source>
        <dbReference type="ARBA" id="ARBA00004123"/>
    </source>
</evidence>
<dbReference type="Proteomes" id="UP000747542">
    <property type="component" value="Unassembled WGS sequence"/>
</dbReference>
<organism evidence="10 11">
    <name type="scientific">Homarus americanus</name>
    <name type="common">American lobster</name>
    <dbReference type="NCBI Taxonomy" id="6706"/>
    <lineage>
        <taxon>Eukaryota</taxon>
        <taxon>Metazoa</taxon>
        <taxon>Ecdysozoa</taxon>
        <taxon>Arthropoda</taxon>
        <taxon>Crustacea</taxon>
        <taxon>Multicrustacea</taxon>
        <taxon>Malacostraca</taxon>
        <taxon>Eumalacostraca</taxon>
        <taxon>Eucarida</taxon>
        <taxon>Decapoda</taxon>
        <taxon>Pleocyemata</taxon>
        <taxon>Astacidea</taxon>
        <taxon>Nephropoidea</taxon>
        <taxon>Nephropidae</taxon>
        <taxon>Homarus</taxon>
    </lineage>
</organism>
<dbReference type="EMBL" id="JAHLQT010017535">
    <property type="protein sequence ID" value="KAG7169286.1"/>
    <property type="molecule type" value="Genomic_DNA"/>
</dbReference>
<dbReference type="GO" id="GO:0006260">
    <property type="term" value="P:DNA replication"/>
    <property type="evidence" value="ECO:0007669"/>
    <property type="project" value="UniProtKB-UniRule"/>
</dbReference>
<keyword evidence="5 6" id="KW-0539">Nucleus</keyword>
<dbReference type="InterPro" id="IPR056773">
    <property type="entry name" value="WHD_ORC2"/>
</dbReference>
<feature type="domain" description="Origin recognition complex subunit 2 winged-helix" evidence="9">
    <location>
        <begin position="551"/>
        <end position="610"/>
    </location>
</feature>
<feature type="region of interest" description="Disordered" evidence="7">
    <location>
        <begin position="23"/>
        <end position="60"/>
    </location>
</feature>
<evidence type="ECO:0000256" key="2">
    <source>
        <dbReference type="ARBA" id="ARBA00007421"/>
    </source>
</evidence>
<dbReference type="InterPro" id="IPR056772">
    <property type="entry name" value="RecA-like_ORC2"/>
</dbReference>
<evidence type="ECO:0000256" key="3">
    <source>
        <dbReference type="ARBA" id="ARBA00019080"/>
    </source>
</evidence>
<proteinExistence type="inferred from homology"/>
<comment type="subcellular location">
    <subcellularLocation>
        <location evidence="1 6">Nucleus</location>
    </subcellularLocation>
</comment>
<evidence type="ECO:0000256" key="6">
    <source>
        <dbReference type="RuleBase" id="RU368084"/>
    </source>
</evidence>
<evidence type="ECO:0000256" key="7">
    <source>
        <dbReference type="SAM" id="MobiDB-lite"/>
    </source>
</evidence>
<comment type="function">
    <text evidence="6">Component of the origin recognition complex (ORC) that binds origins of replication. DNA-binding is ATP-dependent. ORC is required to assemble the pre-replication complex necessary to initiate DNA replication.</text>
</comment>
<keyword evidence="4 6" id="KW-0235">DNA replication</keyword>
<evidence type="ECO:0000256" key="4">
    <source>
        <dbReference type="ARBA" id="ARBA00022705"/>
    </source>
</evidence>
<feature type="domain" description="Origin recognition complex subunit 2 RecA-like" evidence="8">
    <location>
        <begin position="337"/>
        <end position="495"/>
    </location>
</feature>
<feature type="region of interest" description="Disordered" evidence="7">
    <location>
        <begin position="203"/>
        <end position="278"/>
    </location>
</feature>
<evidence type="ECO:0000259" key="9">
    <source>
        <dbReference type="Pfam" id="PF24882"/>
    </source>
</evidence>
<keyword evidence="11" id="KW-1185">Reference proteome</keyword>
<feature type="region of interest" description="Disordered" evidence="7">
    <location>
        <begin position="107"/>
        <end position="182"/>
    </location>
</feature>
<evidence type="ECO:0000256" key="5">
    <source>
        <dbReference type="ARBA" id="ARBA00023242"/>
    </source>
</evidence>
<protein>
    <recommendedName>
        <fullName evidence="3 6">Origin recognition complex subunit 2</fullName>
    </recommendedName>
</protein>
<evidence type="ECO:0000259" key="8">
    <source>
        <dbReference type="Pfam" id="PF04084"/>
    </source>
</evidence>
<dbReference type="InterPro" id="IPR007220">
    <property type="entry name" value="ORC2"/>
</dbReference>
<reference evidence="10" key="1">
    <citation type="journal article" date="2021" name="Sci. Adv.">
        <title>The American lobster genome reveals insights on longevity, neural, and immune adaptations.</title>
        <authorList>
            <person name="Polinski J.M."/>
            <person name="Zimin A.V."/>
            <person name="Clark K.F."/>
            <person name="Kohn A.B."/>
            <person name="Sadowski N."/>
            <person name="Timp W."/>
            <person name="Ptitsyn A."/>
            <person name="Khanna P."/>
            <person name="Romanova D.Y."/>
            <person name="Williams P."/>
            <person name="Greenwood S.J."/>
            <person name="Moroz L.L."/>
            <person name="Walt D.R."/>
            <person name="Bodnar A.G."/>
        </authorList>
    </citation>
    <scope>NUCLEOTIDE SEQUENCE</scope>
    <source>
        <strain evidence="10">GMGI-L3</strain>
    </source>
</reference>
<feature type="compositionally biased region" description="Polar residues" evidence="7">
    <location>
        <begin position="257"/>
        <end position="269"/>
    </location>
</feature>
<evidence type="ECO:0000313" key="10">
    <source>
        <dbReference type="EMBL" id="KAG7169286.1"/>
    </source>
</evidence>
<evidence type="ECO:0000313" key="11">
    <source>
        <dbReference type="Proteomes" id="UP000747542"/>
    </source>
</evidence>
<comment type="caution">
    <text evidence="10">The sequence shown here is derived from an EMBL/GenBank/DDBJ whole genome shotgun (WGS) entry which is preliminary data.</text>
</comment>
<dbReference type="Pfam" id="PF24882">
    <property type="entry name" value="WHD_ORC2"/>
    <property type="match status" value="1"/>
</dbReference>
<dbReference type="GO" id="GO:0005664">
    <property type="term" value="C:nuclear origin of replication recognition complex"/>
    <property type="evidence" value="ECO:0007669"/>
    <property type="project" value="UniProtKB-UniRule"/>
</dbReference>
<name>A0A8J5K8B0_HOMAM</name>